<accession>A0A1E7RC24</accession>
<evidence type="ECO:0000313" key="3">
    <source>
        <dbReference type="EMBL" id="OEY96898.1"/>
    </source>
</evidence>
<comment type="caution">
    <text evidence="3">The sequence shown here is derived from an EMBL/GenBank/DDBJ whole genome shotgun (WGS) entry which is preliminary data.</text>
</comment>
<dbReference type="InterPro" id="IPR006915">
    <property type="entry name" value="DUF637_hemagglutn_put"/>
</dbReference>
<feature type="domain" description="DUF637" evidence="2">
    <location>
        <begin position="38"/>
        <end position="129"/>
    </location>
</feature>
<feature type="signal peptide" evidence="1">
    <location>
        <begin position="1"/>
        <end position="21"/>
    </location>
</feature>
<gene>
    <name evidence="3" type="ORF">BJI46_11965</name>
</gene>
<keyword evidence="1" id="KW-0732">Signal</keyword>
<reference evidence="3 4" key="1">
    <citation type="submission" date="2016-09" db="EMBL/GenBank/DDBJ databases">
        <authorList>
            <person name="Capua I."/>
            <person name="De Benedictis P."/>
            <person name="Joannis T."/>
            <person name="Lombin L.H."/>
            <person name="Cattoli G."/>
        </authorList>
    </citation>
    <scope>NUCLEOTIDE SEQUENCE [LARGE SCALE GENOMIC DNA]</scope>
    <source>
        <strain evidence="3 4">ANC 4671</strain>
    </source>
</reference>
<name>A0A1E7RC24_9GAMM</name>
<dbReference type="EMBL" id="MKKK01000018">
    <property type="protein sequence ID" value="OEY96898.1"/>
    <property type="molecule type" value="Genomic_DNA"/>
</dbReference>
<proteinExistence type="predicted"/>
<dbReference type="AlphaFoldDB" id="A0A1E7RC24"/>
<keyword evidence="4" id="KW-1185">Reference proteome</keyword>
<evidence type="ECO:0000313" key="4">
    <source>
        <dbReference type="Proteomes" id="UP000185895"/>
    </source>
</evidence>
<evidence type="ECO:0000259" key="2">
    <source>
        <dbReference type="Pfam" id="PF04830"/>
    </source>
</evidence>
<protein>
    <recommendedName>
        <fullName evidence="2">DUF637 domain-containing protein</fullName>
    </recommendedName>
</protein>
<feature type="chain" id="PRO_5009201453" description="DUF637 domain-containing protein" evidence="1">
    <location>
        <begin position="22"/>
        <end position="161"/>
    </location>
</feature>
<dbReference type="Proteomes" id="UP000185895">
    <property type="component" value="Unassembled WGS sequence"/>
</dbReference>
<dbReference type="Pfam" id="PF04830">
    <property type="entry name" value="DUF637"/>
    <property type="match status" value="1"/>
</dbReference>
<organism evidence="3 4">
    <name type="scientific">Acinetobacter qingfengensis</name>
    <dbReference type="NCBI Taxonomy" id="1262585"/>
    <lineage>
        <taxon>Bacteria</taxon>
        <taxon>Pseudomonadati</taxon>
        <taxon>Pseudomonadota</taxon>
        <taxon>Gammaproteobacteria</taxon>
        <taxon>Moraxellales</taxon>
        <taxon>Moraxellaceae</taxon>
        <taxon>Acinetobacter</taxon>
    </lineage>
</organism>
<evidence type="ECO:0000256" key="1">
    <source>
        <dbReference type="SAM" id="SignalP"/>
    </source>
</evidence>
<dbReference type="STRING" id="1262585.BJI46_11965"/>
<sequence length="161" mass="16104">MTAAGAAIITVITVGAGTATASSLTVAMGSATLGTEALAAVTTLTAQANIRLINNGGDIGKTLKDLGSKNSVRNLVASVVTVGLLSQVGTALNLKSDSTYFSDRLMNNFVNSVGSTLVQTTINGGSLEDVNYIAHKLVHALAGCIAGVIQKQCEVGAIGGL</sequence>